<dbReference type="CDD" id="cd03357">
    <property type="entry name" value="LbH_MAT_GAT"/>
    <property type="match status" value="1"/>
</dbReference>
<comment type="similarity">
    <text evidence="1">Belongs to the transferase hexapeptide repeat family.</text>
</comment>
<dbReference type="Gene3D" id="2.160.10.10">
    <property type="entry name" value="Hexapeptide repeat proteins"/>
    <property type="match status" value="1"/>
</dbReference>
<keyword evidence="5" id="KW-0012">Acyltransferase</keyword>
<keyword evidence="2 5" id="KW-0808">Transferase</keyword>
<dbReference type="Pfam" id="PF12464">
    <property type="entry name" value="Mac"/>
    <property type="match status" value="1"/>
</dbReference>
<sequence length="186" mass="19740">MGENKRRMLAGEWYLPDDEELAADTERRIALCAAYNALPPPPPAERTKILGELLGSMGDGVRIRPPFHCDFGYRISIGEGTFVNFNAVFLDCGPITIGADVQIGPNVQLLTPTHELDTERRRAGWERAEPITIGDNVWLGGGVIVCPGVTIGADTVVGAGAVVTKDLPPGVLAVGNPARVVRSLGG</sequence>
<dbReference type="RefSeq" id="WP_345690214.1">
    <property type="nucleotide sequence ID" value="NZ_BAABIT010000001.1"/>
</dbReference>
<dbReference type="PANTHER" id="PTHR23416:SF23">
    <property type="entry name" value="ACETYLTRANSFERASE C18B11.09C-RELATED"/>
    <property type="match status" value="1"/>
</dbReference>
<name>A0ABV9XCF4_9ACTN</name>
<dbReference type="InterPro" id="IPR001451">
    <property type="entry name" value="Hexapep"/>
</dbReference>
<keyword evidence="3" id="KW-0677">Repeat</keyword>
<reference evidence="6" key="1">
    <citation type="journal article" date="2019" name="Int. J. Syst. Evol. Microbiol.">
        <title>The Global Catalogue of Microorganisms (GCM) 10K type strain sequencing project: providing services to taxonomists for standard genome sequencing and annotation.</title>
        <authorList>
            <consortium name="The Broad Institute Genomics Platform"/>
            <consortium name="The Broad Institute Genome Sequencing Center for Infectious Disease"/>
            <person name="Wu L."/>
            <person name="Ma J."/>
        </authorList>
    </citation>
    <scope>NUCLEOTIDE SEQUENCE [LARGE SCALE GENOMIC DNA]</scope>
    <source>
        <strain evidence="6">CGMCC 4.1648</strain>
    </source>
</reference>
<feature type="domain" description="Maltose/galactoside acetyltransferase" evidence="4">
    <location>
        <begin position="5"/>
        <end position="59"/>
    </location>
</feature>
<dbReference type="InterPro" id="IPR024688">
    <property type="entry name" value="Mac_dom"/>
</dbReference>
<dbReference type="EC" id="2.3.1.-" evidence="5"/>
<gene>
    <name evidence="5" type="ORF">ACFPM3_13425</name>
</gene>
<evidence type="ECO:0000256" key="2">
    <source>
        <dbReference type="ARBA" id="ARBA00022679"/>
    </source>
</evidence>
<dbReference type="EMBL" id="JBHSJD010000007">
    <property type="protein sequence ID" value="MFC5023134.1"/>
    <property type="molecule type" value="Genomic_DNA"/>
</dbReference>
<dbReference type="InterPro" id="IPR051159">
    <property type="entry name" value="Hexapeptide_acetyltransf"/>
</dbReference>
<evidence type="ECO:0000259" key="4">
    <source>
        <dbReference type="SMART" id="SM01266"/>
    </source>
</evidence>
<dbReference type="Proteomes" id="UP001595829">
    <property type="component" value="Unassembled WGS sequence"/>
</dbReference>
<dbReference type="PROSITE" id="PS00101">
    <property type="entry name" value="HEXAPEP_TRANSFERASES"/>
    <property type="match status" value="1"/>
</dbReference>
<proteinExistence type="inferred from homology"/>
<dbReference type="SMART" id="SM01266">
    <property type="entry name" value="Mac"/>
    <property type="match status" value="1"/>
</dbReference>
<comment type="caution">
    <text evidence="5">The sequence shown here is derived from an EMBL/GenBank/DDBJ whole genome shotgun (WGS) entry which is preliminary data.</text>
</comment>
<evidence type="ECO:0000256" key="3">
    <source>
        <dbReference type="ARBA" id="ARBA00022737"/>
    </source>
</evidence>
<organism evidence="5 6">
    <name type="scientific">Streptomyces coeruleoprunus</name>
    <dbReference type="NCBI Taxonomy" id="285563"/>
    <lineage>
        <taxon>Bacteria</taxon>
        <taxon>Bacillati</taxon>
        <taxon>Actinomycetota</taxon>
        <taxon>Actinomycetes</taxon>
        <taxon>Kitasatosporales</taxon>
        <taxon>Streptomycetaceae</taxon>
        <taxon>Streptomyces</taxon>
    </lineage>
</organism>
<evidence type="ECO:0000313" key="5">
    <source>
        <dbReference type="EMBL" id="MFC5023134.1"/>
    </source>
</evidence>
<dbReference type="GO" id="GO:0016746">
    <property type="term" value="F:acyltransferase activity"/>
    <property type="evidence" value="ECO:0007669"/>
    <property type="project" value="UniProtKB-KW"/>
</dbReference>
<protein>
    <submittedName>
        <fullName evidence="5">Sugar O-acetyltransferase</fullName>
        <ecNumber evidence="5">2.3.1.-</ecNumber>
    </submittedName>
</protein>
<dbReference type="SUPFAM" id="SSF51161">
    <property type="entry name" value="Trimeric LpxA-like enzymes"/>
    <property type="match status" value="1"/>
</dbReference>
<keyword evidence="6" id="KW-1185">Reference proteome</keyword>
<dbReference type="InterPro" id="IPR011004">
    <property type="entry name" value="Trimer_LpxA-like_sf"/>
</dbReference>
<dbReference type="Pfam" id="PF00132">
    <property type="entry name" value="Hexapep"/>
    <property type="match status" value="1"/>
</dbReference>
<evidence type="ECO:0000256" key="1">
    <source>
        <dbReference type="ARBA" id="ARBA00007274"/>
    </source>
</evidence>
<accession>A0ABV9XCF4</accession>
<dbReference type="PANTHER" id="PTHR23416">
    <property type="entry name" value="SIALIC ACID SYNTHASE-RELATED"/>
    <property type="match status" value="1"/>
</dbReference>
<evidence type="ECO:0000313" key="6">
    <source>
        <dbReference type="Proteomes" id="UP001595829"/>
    </source>
</evidence>
<dbReference type="InterPro" id="IPR018357">
    <property type="entry name" value="Hexapep_transf_CS"/>
</dbReference>